<dbReference type="Proteomes" id="UP000326702">
    <property type="component" value="Chromosome"/>
</dbReference>
<dbReference type="InterPro" id="IPR000600">
    <property type="entry name" value="ROK"/>
</dbReference>
<reference evidence="2 3" key="1">
    <citation type="submission" date="2019-10" db="EMBL/GenBank/DDBJ databases">
        <title>Genome sequence of Luteimicrobium xylanilyticum HY-24.</title>
        <authorList>
            <person name="Kim D.Y."/>
            <person name="Park H.-Y."/>
        </authorList>
    </citation>
    <scope>NUCLEOTIDE SEQUENCE [LARGE SCALE GENOMIC DNA]</scope>
    <source>
        <strain evidence="2 3">HY-24</strain>
    </source>
</reference>
<dbReference type="SUPFAM" id="SSF53067">
    <property type="entry name" value="Actin-like ATPase domain"/>
    <property type="match status" value="1"/>
</dbReference>
<proteinExistence type="inferred from homology"/>
<name>A0A5P9QCC5_9MICO</name>
<dbReference type="EC" id="2.7.1.2" evidence="2"/>
<dbReference type="KEGG" id="lxl:KDY119_02309"/>
<accession>A0A5P9QCC5</accession>
<keyword evidence="3" id="KW-1185">Reference proteome</keyword>
<evidence type="ECO:0000313" key="3">
    <source>
        <dbReference type="Proteomes" id="UP000326702"/>
    </source>
</evidence>
<dbReference type="PANTHER" id="PTHR18964">
    <property type="entry name" value="ROK (REPRESSOR, ORF, KINASE) FAMILY"/>
    <property type="match status" value="1"/>
</dbReference>
<protein>
    <submittedName>
        <fullName evidence="2">Glucokinase</fullName>
        <ecNumber evidence="2">2.7.1.2</ecNumber>
    </submittedName>
</protein>
<evidence type="ECO:0000256" key="1">
    <source>
        <dbReference type="ARBA" id="ARBA00006479"/>
    </source>
</evidence>
<dbReference type="PANTHER" id="PTHR18964:SF149">
    <property type="entry name" value="BIFUNCTIONAL UDP-N-ACETYLGLUCOSAMINE 2-EPIMERASE_N-ACETYLMANNOSAMINE KINASE"/>
    <property type="match status" value="1"/>
</dbReference>
<sequence>MTATAVAADAVLGIDVGGTTVKWRLATSDGRVLAEDRLPTRAPDPDARLLAQDVVAVARAAGEHARFGAVGLAVPGIVDDHAGVGLLSVNMGWRDAAVADLARAALVEAGHDVPLAVVQDVRAGALAEAADLPDTEPADAHGADLCAFVPVGTGVAAALVRGGRPADPSPWAGEIGQVMIPSGPHAGLRVEDVASASAIARRGGAPDARAVADRVRAGDAVAAAAWADGVDVLAQSLAWLTAATGCDRVVVGGGLVGAGGLLLDPLRERLANHLSGWRVPRVTAARHGASAGVAGSVLVARGLRAPTTQGVPA</sequence>
<dbReference type="Pfam" id="PF00480">
    <property type="entry name" value="ROK"/>
    <property type="match status" value="1"/>
</dbReference>
<dbReference type="OrthoDB" id="9810372at2"/>
<dbReference type="Gene3D" id="3.30.420.40">
    <property type="match status" value="2"/>
</dbReference>
<keyword evidence="2" id="KW-0808">Transferase</keyword>
<dbReference type="RefSeq" id="WP_153022331.1">
    <property type="nucleotide sequence ID" value="NZ_BAABIH010000017.1"/>
</dbReference>
<dbReference type="GO" id="GO:0004340">
    <property type="term" value="F:glucokinase activity"/>
    <property type="evidence" value="ECO:0007669"/>
    <property type="project" value="UniProtKB-EC"/>
</dbReference>
<dbReference type="CDD" id="cd23763">
    <property type="entry name" value="ASKHA_ATPase_ROK"/>
    <property type="match status" value="1"/>
</dbReference>
<evidence type="ECO:0000313" key="2">
    <source>
        <dbReference type="EMBL" id="QFU98790.1"/>
    </source>
</evidence>
<gene>
    <name evidence="2" type="ORF">KDY119_02309</name>
</gene>
<organism evidence="2 3">
    <name type="scientific">Luteimicrobium xylanilyticum</name>
    <dbReference type="NCBI Taxonomy" id="1133546"/>
    <lineage>
        <taxon>Bacteria</taxon>
        <taxon>Bacillati</taxon>
        <taxon>Actinomycetota</taxon>
        <taxon>Actinomycetes</taxon>
        <taxon>Micrococcales</taxon>
        <taxon>Luteimicrobium</taxon>
    </lineage>
</organism>
<dbReference type="InterPro" id="IPR043129">
    <property type="entry name" value="ATPase_NBD"/>
</dbReference>
<dbReference type="EMBL" id="CP045529">
    <property type="protein sequence ID" value="QFU98790.1"/>
    <property type="molecule type" value="Genomic_DNA"/>
</dbReference>
<keyword evidence="2" id="KW-0418">Kinase</keyword>
<comment type="similarity">
    <text evidence="1">Belongs to the ROK (NagC/XylR) family.</text>
</comment>
<dbReference type="AlphaFoldDB" id="A0A5P9QCC5"/>